<organism evidence="2 3">
    <name type="scientific">Frigoriglobus tundricola</name>
    <dbReference type="NCBI Taxonomy" id="2774151"/>
    <lineage>
        <taxon>Bacteria</taxon>
        <taxon>Pseudomonadati</taxon>
        <taxon>Planctomycetota</taxon>
        <taxon>Planctomycetia</taxon>
        <taxon>Gemmatales</taxon>
        <taxon>Gemmataceae</taxon>
        <taxon>Frigoriglobus</taxon>
    </lineage>
</organism>
<dbReference type="AlphaFoldDB" id="A0A6M5Z1Q7"/>
<dbReference type="Proteomes" id="UP000503447">
    <property type="component" value="Chromosome"/>
</dbReference>
<sequence>MRGLAPTIHESSVDAGSVRGETESSDRITARGRLALTRSSGFG</sequence>
<dbReference type="EMBL" id="CP053452">
    <property type="protein sequence ID" value="QJW99433.1"/>
    <property type="molecule type" value="Genomic_DNA"/>
</dbReference>
<proteinExistence type="predicted"/>
<name>A0A6M5Z1Q7_9BACT</name>
<gene>
    <name evidence="2" type="ORF">FTUN_7045</name>
</gene>
<feature type="region of interest" description="Disordered" evidence="1">
    <location>
        <begin position="1"/>
        <end position="27"/>
    </location>
</feature>
<evidence type="ECO:0000313" key="3">
    <source>
        <dbReference type="Proteomes" id="UP000503447"/>
    </source>
</evidence>
<accession>A0A6M5Z1Q7</accession>
<dbReference type="KEGG" id="ftj:FTUN_7045"/>
<evidence type="ECO:0000256" key="1">
    <source>
        <dbReference type="SAM" id="MobiDB-lite"/>
    </source>
</evidence>
<protein>
    <submittedName>
        <fullName evidence="2">Uncharacterized protein</fullName>
    </submittedName>
</protein>
<keyword evidence="3" id="KW-1185">Reference proteome</keyword>
<reference evidence="3" key="1">
    <citation type="submission" date="2020-05" db="EMBL/GenBank/DDBJ databases">
        <title>Frigoriglobus tundricola gen. nov., sp. nov., a psychrotolerant cellulolytic planctomycete of the family Gemmataceae with two divergent copies of 16S rRNA gene.</title>
        <authorList>
            <person name="Kulichevskaya I.S."/>
            <person name="Ivanova A.A."/>
            <person name="Naumoff D.G."/>
            <person name="Beletsky A.V."/>
            <person name="Rijpstra W.I.C."/>
            <person name="Sinninghe Damste J.S."/>
            <person name="Mardanov A.V."/>
            <person name="Ravin N.V."/>
            <person name="Dedysh S.N."/>
        </authorList>
    </citation>
    <scope>NUCLEOTIDE SEQUENCE [LARGE SCALE GENOMIC DNA]</scope>
    <source>
        <strain evidence="3">PL17</strain>
    </source>
</reference>
<evidence type="ECO:0000313" key="2">
    <source>
        <dbReference type="EMBL" id="QJW99433.1"/>
    </source>
</evidence>